<evidence type="ECO:0000313" key="3">
    <source>
        <dbReference type="Proteomes" id="UP000479000"/>
    </source>
</evidence>
<gene>
    <name evidence="2" type="ORF">NTEN_LOCUS22890</name>
</gene>
<feature type="region of interest" description="Disordered" evidence="1">
    <location>
        <begin position="1"/>
        <end position="64"/>
    </location>
</feature>
<organism evidence="2 3">
    <name type="scientific">Nesidiocoris tenuis</name>
    <dbReference type="NCBI Taxonomy" id="355587"/>
    <lineage>
        <taxon>Eukaryota</taxon>
        <taxon>Metazoa</taxon>
        <taxon>Ecdysozoa</taxon>
        <taxon>Arthropoda</taxon>
        <taxon>Hexapoda</taxon>
        <taxon>Insecta</taxon>
        <taxon>Pterygota</taxon>
        <taxon>Neoptera</taxon>
        <taxon>Paraneoptera</taxon>
        <taxon>Hemiptera</taxon>
        <taxon>Heteroptera</taxon>
        <taxon>Panheteroptera</taxon>
        <taxon>Cimicomorpha</taxon>
        <taxon>Miridae</taxon>
        <taxon>Dicyphina</taxon>
        <taxon>Nesidiocoris</taxon>
    </lineage>
</organism>
<dbReference type="OrthoDB" id="6627575at2759"/>
<sequence>MQSSLTWNTAELRARTEHVEESGHVYGGTPRTQSSGSSSASPPAAPHGAGPQSSGSAPSSTSASMLIVPHPLGLPTKTEDVHHVVTQNGSGRKYQCKMCPSRRIVFYKGPTEAARQFPRSQSDVMPSKGKWKYSKRLKIEKIFRKTFPFTLSHFLNKCLWFVCGRLQYFHRLRKYGSKKPLISVRLIFMSNLTDEGFFPLKMRAEGVGT</sequence>
<feature type="compositionally biased region" description="Low complexity" evidence="1">
    <location>
        <begin position="27"/>
        <end position="64"/>
    </location>
</feature>
<dbReference type="Proteomes" id="UP000479000">
    <property type="component" value="Unassembled WGS sequence"/>
</dbReference>
<reference evidence="2 3" key="1">
    <citation type="submission" date="2020-02" db="EMBL/GenBank/DDBJ databases">
        <authorList>
            <person name="Ferguson B K."/>
        </authorList>
    </citation>
    <scope>NUCLEOTIDE SEQUENCE [LARGE SCALE GENOMIC DNA]</scope>
</reference>
<proteinExistence type="predicted"/>
<evidence type="ECO:0000313" key="2">
    <source>
        <dbReference type="EMBL" id="CAB0019178.1"/>
    </source>
</evidence>
<name>A0A6H5HNY0_9HEMI</name>
<protein>
    <submittedName>
        <fullName evidence="2">Uncharacterized protein</fullName>
    </submittedName>
</protein>
<dbReference type="EMBL" id="CADCXU010033870">
    <property type="protein sequence ID" value="CAB0019178.1"/>
    <property type="molecule type" value="Genomic_DNA"/>
</dbReference>
<feature type="compositionally biased region" description="Basic and acidic residues" evidence="1">
    <location>
        <begin position="12"/>
        <end position="23"/>
    </location>
</feature>
<evidence type="ECO:0000256" key="1">
    <source>
        <dbReference type="SAM" id="MobiDB-lite"/>
    </source>
</evidence>
<keyword evidence="3" id="KW-1185">Reference proteome</keyword>
<dbReference type="AlphaFoldDB" id="A0A6H5HNY0"/>
<accession>A0A6H5HNY0</accession>